<dbReference type="InterPro" id="IPR050832">
    <property type="entry name" value="Bact_Acetyltransf"/>
</dbReference>
<dbReference type="PATRIC" id="fig|1423743.5.peg.2796"/>
<name>X0PHZ0_9LACO</name>
<comment type="caution">
    <text evidence="4">The sequence shown here is derived from an EMBL/GenBank/DDBJ whole genome shotgun (WGS) entry which is preliminary data.</text>
</comment>
<evidence type="ECO:0000259" key="3">
    <source>
        <dbReference type="PROSITE" id="PS51186"/>
    </source>
</evidence>
<dbReference type="EMBL" id="BAKI01000015">
    <property type="protein sequence ID" value="GAF36687.1"/>
    <property type="molecule type" value="Genomic_DNA"/>
</dbReference>
<protein>
    <submittedName>
        <fullName evidence="4">Acetyltransferase, GNAT family</fullName>
    </submittedName>
    <submittedName>
        <fullName evidence="5">GNAT family acetyltransferase</fullName>
    </submittedName>
</protein>
<dbReference type="GO" id="GO:0016747">
    <property type="term" value="F:acyltransferase activity, transferring groups other than amino-acyl groups"/>
    <property type="evidence" value="ECO:0007669"/>
    <property type="project" value="InterPro"/>
</dbReference>
<dbReference type="PANTHER" id="PTHR43877">
    <property type="entry name" value="AMINOALKYLPHOSPHONATE N-ACETYLTRANSFERASE-RELATED-RELATED"/>
    <property type="match status" value="1"/>
</dbReference>
<dbReference type="InterPro" id="IPR016181">
    <property type="entry name" value="Acyl_CoA_acyltransferase"/>
</dbReference>
<dbReference type="CDD" id="cd04301">
    <property type="entry name" value="NAT_SF"/>
    <property type="match status" value="1"/>
</dbReference>
<dbReference type="Gene3D" id="3.40.630.30">
    <property type="match status" value="1"/>
</dbReference>
<keyword evidence="1 4" id="KW-0808">Transferase</keyword>
<dbReference type="Proteomes" id="UP000019488">
    <property type="component" value="Unassembled WGS sequence"/>
</dbReference>
<dbReference type="EMBL" id="AZFY01000053">
    <property type="protein sequence ID" value="KRM09241.1"/>
    <property type="molecule type" value="Genomic_DNA"/>
</dbReference>
<dbReference type="eggNOG" id="COG1247">
    <property type="taxonomic scope" value="Bacteria"/>
</dbReference>
<reference evidence="4" key="1">
    <citation type="journal article" date="2014" name="Genome Announc.">
        <title>Draft Genome Sequences of Two Lactobacillus Strains, L. farraginis JCM 14108T and L. composti JCM 14202T, Isolated from Compost of Distilled Shochu Residue.</title>
        <authorList>
            <person name="Yuki M."/>
            <person name="Oshima K."/>
            <person name="Suda W."/>
            <person name="Kitahara M."/>
            <person name="Kitamura K."/>
            <person name="Iida T."/>
            <person name="Hattori M."/>
            <person name="Ohkuma M."/>
        </authorList>
    </citation>
    <scope>NUCLEOTIDE SEQUENCE [LARGE SCALE GENOMIC DNA]</scope>
    <source>
        <strain evidence="4">JCM 14108</strain>
    </source>
</reference>
<dbReference type="PROSITE" id="PS51186">
    <property type="entry name" value="GNAT"/>
    <property type="match status" value="1"/>
</dbReference>
<dbReference type="Proteomes" id="UP000051966">
    <property type="component" value="Unassembled WGS sequence"/>
</dbReference>
<dbReference type="Pfam" id="PF00583">
    <property type="entry name" value="Acetyltransf_1"/>
    <property type="match status" value="1"/>
</dbReference>
<dbReference type="RefSeq" id="WP_035179590.1">
    <property type="nucleotide sequence ID" value="NZ_AZFY01000053.1"/>
</dbReference>
<reference evidence="5 7" key="2">
    <citation type="journal article" date="2015" name="Genome Announc.">
        <title>Expanding the biotechnology potential of lactobacilli through comparative genomics of 213 strains and associated genera.</title>
        <authorList>
            <person name="Sun Z."/>
            <person name="Harris H.M."/>
            <person name="McCann A."/>
            <person name="Guo C."/>
            <person name="Argimon S."/>
            <person name="Zhang W."/>
            <person name="Yang X."/>
            <person name="Jeffery I.B."/>
            <person name="Cooney J.C."/>
            <person name="Kagawa T.F."/>
            <person name="Liu W."/>
            <person name="Song Y."/>
            <person name="Salvetti E."/>
            <person name="Wrobel A."/>
            <person name="Rasinkangas P."/>
            <person name="Parkhill J."/>
            <person name="Rea M.C."/>
            <person name="O'Sullivan O."/>
            <person name="Ritari J."/>
            <person name="Douillard F.P."/>
            <person name="Paul Ross R."/>
            <person name="Yang R."/>
            <person name="Briner A.E."/>
            <person name="Felis G.E."/>
            <person name="de Vos W.M."/>
            <person name="Barrangou R."/>
            <person name="Klaenhammer T.R."/>
            <person name="Caufield P.W."/>
            <person name="Cui Y."/>
            <person name="Zhang H."/>
            <person name="O'Toole P.W."/>
        </authorList>
    </citation>
    <scope>NUCLEOTIDE SEQUENCE [LARGE SCALE GENOMIC DNA]</scope>
    <source>
        <strain evidence="5 7">DSM 18382</strain>
    </source>
</reference>
<keyword evidence="7" id="KW-1185">Reference proteome</keyword>
<dbReference type="InterPro" id="IPR000182">
    <property type="entry name" value="GNAT_dom"/>
</dbReference>
<dbReference type="SUPFAM" id="SSF55729">
    <property type="entry name" value="Acyl-CoA N-acyltransferases (Nat)"/>
    <property type="match status" value="1"/>
</dbReference>
<evidence type="ECO:0000313" key="6">
    <source>
        <dbReference type="Proteomes" id="UP000019488"/>
    </source>
</evidence>
<gene>
    <name evidence="5" type="ORF">FD41_GL002719</name>
    <name evidence="4" type="ORF">JCM14108_1665</name>
</gene>
<dbReference type="STRING" id="1423743.FD41_GL002719"/>
<proteinExistence type="predicted"/>
<organism evidence="4 6">
    <name type="scientific">Lentilactobacillus farraginis DSM 18382 = JCM 14108</name>
    <dbReference type="NCBI Taxonomy" id="1423743"/>
    <lineage>
        <taxon>Bacteria</taxon>
        <taxon>Bacillati</taxon>
        <taxon>Bacillota</taxon>
        <taxon>Bacilli</taxon>
        <taxon>Lactobacillales</taxon>
        <taxon>Lactobacillaceae</taxon>
        <taxon>Lentilactobacillus</taxon>
    </lineage>
</organism>
<accession>X0PHZ0</accession>
<keyword evidence="2" id="KW-0012">Acyltransferase</keyword>
<evidence type="ECO:0000313" key="7">
    <source>
        <dbReference type="Proteomes" id="UP000051966"/>
    </source>
</evidence>
<dbReference type="OrthoDB" id="5419426at2"/>
<dbReference type="AlphaFoldDB" id="X0PHZ0"/>
<evidence type="ECO:0000256" key="1">
    <source>
        <dbReference type="ARBA" id="ARBA00022679"/>
    </source>
</evidence>
<feature type="domain" description="N-acetyltransferase" evidence="3">
    <location>
        <begin position="2"/>
        <end position="160"/>
    </location>
</feature>
<evidence type="ECO:0000313" key="4">
    <source>
        <dbReference type="EMBL" id="GAF36687.1"/>
    </source>
</evidence>
<sequence length="160" mass="18185">MYAIHPIQKQDDAALAAIVRQTLKFYGLAIPGTAYFDKELDHLSDFYQQTPQRQYFVVTDETGQVLGGTGIGEYDFENGIAELQKLYLLPAARGHHLSYKLLDTAVAFARKAGYQKLYLETHHNLKTAVHLYQKYGFHKLAHSLNGGEHDSMDLFYLMTL</sequence>
<evidence type="ECO:0000313" key="5">
    <source>
        <dbReference type="EMBL" id="KRM09241.1"/>
    </source>
</evidence>
<evidence type="ECO:0000256" key="2">
    <source>
        <dbReference type="ARBA" id="ARBA00023315"/>
    </source>
</evidence>